<dbReference type="CDD" id="cd01823">
    <property type="entry name" value="SEST_like"/>
    <property type="match status" value="1"/>
</dbReference>
<comment type="caution">
    <text evidence="4">The sequence shown here is derived from an EMBL/GenBank/DDBJ whole genome shotgun (WGS) entry which is preliminary data.</text>
</comment>
<feature type="compositionally biased region" description="Basic and acidic residues" evidence="1">
    <location>
        <begin position="324"/>
        <end position="340"/>
    </location>
</feature>
<feature type="chain" id="PRO_5047106297" evidence="2">
    <location>
        <begin position="29"/>
        <end position="340"/>
    </location>
</feature>
<name>A0ABV7QE53_9PSEU</name>
<feature type="signal peptide" evidence="2">
    <location>
        <begin position="1"/>
        <end position="28"/>
    </location>
</feature>
<dbReference type="SUPFAM" id="SSF52266">
    <property type="entry name" value="SGNH hydrolase"/>
    <property type="match status" value="1"/>
</dbReference>
<dbReference type="RefSeq" id="WP_377868399.1">
    <property type="nucleotide sequence ID" value="NZ_JBHMAY010000006.1"/>
</dbReference>
<dbReference type="EMBL" id="JBHRWI010000014">
    <property type="protein sequence ID" value="MFC3510484.1"/>
    <property type="molecule type" value="Genomic_DNA"/>
</dbReference>
<keyword evidence="4" id="KW-0378">Hydrolase</keyword>
<dbReference type="Proteomes" id="UP001595764">
    <property type="component" value="Unassembled WGS sequence"/>
</dbReference>
<evidence type="ECO:0000259" key="3">
    <source>
        <dbReference type="Pfam" id="PF13472"/>
    </source>
</evidence>
<dbReference type="PANTHER" id="PTHR37981:SF1">
    <property type="entry name" value="SGNH HYDROLASE-TYPE ESTERASE DOMAIN-CONTAINING PROTEIN"/>
    <property type="match status" value="1"/>
</dbReference>
<keyword evidence="5" id="KW-1185">Reference proteome</keyword>
<gene>
    <name evidence="4" type="ORF">ACFORO_09950</name>
</gene>
<feature type="compositionally biased region" description="Polar residues" evidence="1">
    <location>
        <begin position="307"/>
        <end position="321"/>
    </location>
</feature>
<dbReference type="GO" id="GO:0016787">
    <property type="term" value="F:hydrolase activity"/>
    <property type="evidence" value="ECO:0007669"/>
    <property type="project" value="UniProtKB-KW"/>
</dbReference>
<dbReference type="Gene3D" id="3.40.50.1110">
    <property type="entry name" value="SGNH hydrolase"/>
    <property type="match status" value="1"/>
</dbReference>
<evidence type="ECO:0000256" key="1">
    <source>
        <dbReference type="SAM" id="MobiDB-lite"/>
    </source>
</evidence>
<organism evidence="4 5">
    <name type="scientific">Amycolatopsis halotolerans</name>
    <dbReference type="NCBI Taxonomy" id="330083"/>
    <lineage>
        <taxon>Bacteria</taxon>
        <taxon>Bacillati</taxon>
        <taxon>Actinomycetota</taxon>
        <taxon>Actinomycetes</taxon>
        <taxon>Pseudonocardiales</taxon>
        <taxon>Pseudonocardiaceae</taxon>
        <taxon>Amycolatopsis</taxon>
    </lineage>
</organism>
<proteinExistence type="predicted"/>
<feature type="domain" description="SGNH hydrolase-type esterase" evidence="3">
    <location>
        <begin position="43"/>
        <end position="266"/>
    </location>
</feature>
<protein>
    <submittedName>
        <fullName evidence="4">SGNH/GDSL hydrolase family protein</fullName>
        <ecNumber evidence="4">3.1.-.-</ecNumber>
    </submittedName>
</protein>
<sequence>MKKRTLGRSAATLLAALTVVASPAAASASTPGGQPGRFDEYVALGDSYTSGPLIPWLRLDSLACFRSTGNYPSRLAAKIRPHRFVDASCGGADTQDMTGAQAPGTPPQLNALSERTDLVTMGIGGNDFNSFGELTSTCAALRNQNPTGSPCRDRFEADGGTELARRMTAVADRITAVVGEIRARSPHAKVVLVGYPRIIPPQGYCPDIIPFADGDYAFYDEWEQKLNGAVSQAAHRTHADFVDTYTPSLGHDACATGGAAWINGMRFSLVAAPMHPFGSAMAGEAALIADRLAGKRTSPGTLDRITSETTTREQAAMSNATPDELAHQRAGADRYAHPAR</sequence>
<dbReference type="EC" id="3.1.-.-" evidence="4"/>
<dbReference type="Pfam" id="PF13472">
    <property type="entry name" value="Lipase_GDSL_2"/>
    <property type="match status" value="1"/>
</dbReference>
<evidence type="ECO:0000256" key="2">
    <source>
        <dbReference type="SAM" id="SignalP"/>
    </source>
</evidence>
<dbReference type="InterPro" id="IPR036514">
    <property type="entry name" value="SGNH_hydro_sf"/>
</dbReference>
<keyword evidence="2" id="KW-0732">Signal</keyword>
<evidence type="ECO:0000313" key="5">
    <source>
        <dbReference type="Proteomes" id="UP001595764"/>
    </source>
</evidence>
<dbReference type="PANTHER" id="PTHR37981">
    <property type="entry name" value="LIPASE 2"/>
    <property type="match status" value="1"/>
</dbReference>
<accession>A0ABV7QE53</accession>
<reference evidence="5" key="1">
    <citation type="journal article" date="2019" name="Int. J. Syst. Evol. Microbiol.">
        <title>The Global Catalogue of Microorganisms (GCM) 10K type strain sequencing project: providing services to taxonomists for standard genome sequencing and annotation.</title>
        <authorList>
            <consortium name="The Broad Institute Genomics Platform"/>
            <consortium name="The Broad Institute Genome Sequencing Center for Infectious Disease"/>
            <person name="Wu L."/>
            <person name="Ma J."/>
        </authorList>
    </citation>
    <scope>NUCLEOTIDE SEQUENCE [LARGE SCALE GENOMIC DNA]</scope>
    <source>
        <strain evidence="5">CGMCC 4.7682</strain>
    </source>
</reference>
<dbReference type="InterPro" id="IPR013830">
    <property type="entry name" value="SGNH_hydro"/>
</dbReference>
<evidence type="ECO:0000313" key="4">
    <source>
        <dbReference type="EMBL" id="MFC3510484.1"/>
    </source>
</evidence>
<feature type="region of interest" description="Disordered" evidence="1">
    <location>
        <begin position="298"/>
        <end position="340"/>
    </location>
</feature>
<dbReference type="InterPro" id="IPR037460">
    <property type="entry name" value="SEST-like"/>
</dbReference>